<accession>A0A6N6VVE9</accession>
<dbReference type="AlphaFoldDB" id="A0A6N6VVE9"/>
<dbReference type="EMBL" id="WFLM01000001">
    <property type="protein sequence ID" value="KAB8040585.1"/>
    <property type="molecule type" value="Genomic_DNA"/>
</dbReference>
<keyword evidence="2" id="KW-1185">Reference proteome</keyword>
<dbReference type="SUPFAM" id="SSF54001">
    <property type="entry name" value="Cysteine proteinases"/>
    <property type="match status" value="1"/>
</dbReference>
<sequence>MFILNYVTNSKFYFTQGLSVSLSKYEKKFKNQGSLENTKVISEGGCAAFVLYFMKYFQNFGKINTDILILNIKKELTNSDVIMPNVYFWMGLQHLIFDNFKTPISCPKSYMPEKDLKVIHLKNTIDERTNANNEKLTKAVRIKTQELNFKSLFEKFKNDKSVNFNFEQYNYLSKIKSKEYETALNSTEKDLKEINILQSQYDSKMNFIKDSLKAHTGNNSADYSLLFELLFIMKNAISWKYNSSLDNVENVQDVFKLIDQHHQILTSSNKKDMAICFNTGITFKKDAHQICFIITNEPKNQFLIFDPNFGLFSFKNINSFYKAIKDLTQGFLAYKTIKYELNVYYLNA</sequence>
<dbReference type="Gene3D" id="3.90.70.20">
    <property type="match status" value="1"/>
</dbReference>
<name>A0A6N6VVE9_9BACT</name>
<protein>
    <submittedName>
        <fullName evidence="1">Uncharacterized protein</fullName>
    </submittedName>
</protein>
<proteinExistence type="predicted"/>
<comment type="caution">
    <text evidence="1">The sequence shown here is derived from an EMBL/GenBank/DDBJ whole genome shotgun (WGS) entry which is preliminary data.</text>
</comment>
<evidence type="ECO:0000313" key="2">
    <source>
        <dbReference type="Proteomes" id="UP000437748"/>
    </source>
</evidence>
<dbReference type="InterPro" id="IPR038765">
    <property type="entry name" value="Papain-like_cys_pep_sf"/>
</dbReference>
<evidence type="ECO:0000313" key="1">
    <source>
        <dbReference type="EMBL" id="KAB8040585.1"/>
    </source>
</evidence>
<gene>
    <name evidence="1" type="ORF">GCL60_01305</name>
</gene>
<dbReference type="RefSeq" id="WP_153418100.1">
    <property type="nucleotide sequence ID" value="NZ_WFLM01000001.1"/>
</dbReference>
<reference evidence="1 2" key="1">
    <citation type="submission" date="2019-10" db="EMBL/GenBank/DDBJ databases">
        <title>New species of Slilvanegrellaceae.</title>
        <authorList>
            <person name="Pitt A."/>
            <person name="Hahn M.W."/>
        </authorList>
    </citation>
    <scope>NUCLEOTIDE SEQUENCE [LARGE SCALE GENOMIC DNA]</scope>
    <source>
        <strain evidence="1 2">SP-Ram-0.45-NSY-1</strain>
    </source>
</reference>
<dbReference type="Proteomes" id="UP000437748">
    <property type="component" value="Unassembled WGS sequence"/>
</dbReference>
<organism evidence="1 2">
    <name type="scientific">Silvanigrella paludirubra</name>
    <dbReference type="NCBI Taxonomy" id="2499159"/>
    <lineage>
        <taxon>Bacteria</taxon>
        <taxon>Pseudomonadati</taxon>
        <taxon>Bdellovibrionota</taxon>
        <taxon>Oligoflexia</taxon>
        <taxon>Silvanigrellales</taxon>
        <taxon>Silvanigrellaceae</taxon>
        <taxon>Silvanigrella</taxon>
    </lineage>
</organism>